<gene>
    <name evidence="1" type="ORF">SGN30_31120</name>
</gene>
<protein>
    <submittedName>
        <fullName evidence="1">Uncharacterized protein</fullName>
    </submittedName>
</protein>
<dbReference type="AlphaFoldDB" id="A0AAJ2R8W8"/>
<organism evidence="1 2">
    <name type="scientific">Delftia acidovorans</name>
    <name type="common">Pseudomonas acidovorans</name>
    <name type="synonym">Comamonas acidovorans</name>
    <dbReference type="NCBI Taxonomy" id="80866"/>
    <lineage>
        <taxon>Bacteria</taxon>
        <taxon>Pseudomonadati</taxon>
        <taxon>Pseudomonadota</taxon>
        <taxon>Betaproteobacteria</taxon>
        <taxon>Burkholderiales</taxon>
        <taxon>Comamonadaceae</taxon>
        <taxon>Delftia</taxon>
    </lineage>
</organism>
<name>A0AAJ2R8W8_DELAC</name>
<comment type="caution">
    <text evidence="1">The sequence shown here is derived from an EMBL/GenBank/DDBJ whole genome shotgun (WGS) entry which is preliminary data.</text>
</comment>
<evidence type="ECO:0000313" key="2">
    <source>
        <dbReference type="Proteomes" id="UP001287445"/>
    </source>
</evidence>
<dbReference type="EMBL" id="JAWWMZ010000022">
    <property type="protein sequence ID" value="MDX4957894.1"/>
    <property type="molecule type" value="Genomic_DNA"/>
</dbReference>
<dbReference type="Proteomes" id="UP001287445">
    <property type="component" value="Unassembled WGS sequence"/>
</dbReference>
<reference evidence="1" key="1">
    <citation type="submission" date="2023-11" db="EMBL/GenBank/DDBJ databases">
        <title>Identification and selenium tolerance of Delftia acidovorans R3-25.</title>
        <authorList>
            <person name="Zhang S."/>
            <person name="Liu Y."/>
            <person name="Guo Y."/>
        </authorList>
    </citation>
    <scope>NUCLEOTIDE SEQUENCE</scope>
    <source>
        <strain evidence="1">R3-25</strain>
    </source>
</reference>
<proteinExistence type="predicted"/>
<accession>A0AAJ2R8W8</accession>
<evidence type="ECO:0000313" key="1">
    <source>
        <dbReference type="EMBL" id="MDX4957894.1"/>
    </source>
</evidence>
<dbReference type="RefSeq" id="WP_319076960.1">
    <property type="nucleotide sequence ID" value="NZ_JAWWMZ010000022.1"/>
</dbReference>
<sequence>MSKTETQSDALRLASKLRGEAERSIVKYSTAHQSAKELERLDAENKALRARLEAQAFVPPGFALVPMEPTKEMVAAACRDHGYPGGSRSAYVLGYRSMLAAAPQAAAKTGDAA</sequence>